<sequence length="114" mass="13143">MPRTTGKYPAMAKMTKKELTKMAIKMISDDPQLKGLWLGESAAKVVKEHVVSMEKRSEEEMKKVLHKVLYALRANTKREVTRKTLEASEKPPYLYEAQVVELHTLLMQLCQHCL</sequence>
<gene>
    <name evidence="1" type="ORF">GN244_ATG13422</name>
    <name evidence="2" type="ORF">GN958_ATG13595</name>
</gene>
<accession>A0A833W9E2</accession>
<dbReference type="EMBL" id="WSZM01000357">
    <property type="protein sequence ID" value="KAF4034608.1"/>
    <property type="molecule type" value="Genomic_DNA"/>
</dbReference>
<name>A0A833W9E2_PHYIN</name>
<evidence type="ECO:0000313" key="3">
    <source>
        <dbReference type="Proteomes" id="UP000602510"/>
    </source>
</evidence>
<keyword evidence="3" id="KW-1185">Reference proteome</keyword>
<evidence type="ECO:0000313" key="2">
    <source>
        <dbReference type="EMBL" id="KAF4137219.1"/>
    </source>
</evidence>
<dbReference type="EMBL" id="JAACNO010001853">
    <property type="protein sequence ID" value="KAF4137219.1"/>
    <property type="molecule type" value="Genomic_DNA"/>
</dbReference>
<proteinExistence type="predicted"/>
<dbReference type="Proteomes" id="UP000704712">
    <property type="component" value="Unassembled WGS sequence"/>
</dbReference>
<protein>
    <submittedName>
        <fullName evidence="1">Uncharacterized protein</fullName>
    </submittedName>
</protein>
<organism evidence="1 3">
    <name type="scientific">Phytophthora infestans</name>
    <name type="common">Potato late blight agent</name>
    <name type="synonym">Botrytis infestans</name>
    <dbReference type="NCBI Taxonomy" id="4787"/>
    <lineage>
        <taxon>Eukaryota</taxon>
        <taxon>Sar</taxon>
        <taxon>Stramenopiles</taxon>
        <taxon>Oomycota</taxon>
        <taxon>Peronosporomycetes</taxon>
        <taxon>Peronosporales</taxon>
        <taxon>Peronosporaceae</taxon>
        <taxon>Phytophthora</taxon>
    </lineage>
</organism>
<comment type="caution">
    <text evidence="1">The sequence shown here is derived from an EMBL/GenBank/DDBJ whole genome shotgun (WGS) entry which is preliminary data.</text>
</comment>
<reference evidence="1" key="1">
    <citation type="submission" date="2020-04" db="EMBL/GenBank/DDBJ databases">
        <title>Hybrid Assembly of Korean Phytophthora infestans isolates.</title>
        <authorList>
            <person name="Prokchorchik M."/>
            <person name="Lee Y."/>
            <person name="Seo J."/>
            <person name="Cho J.-H."/>
            <person name="Park Y.-E."/>
            <person name="Jang D.-C."/>
            <person name="Im J.-S."/>
            <person name="Choi J.-G."/>
            <person name="Park H.-J."/>
            <person name="Lee G.-B."/>
            <person name="Lee Y.-G."/>
            <person name="Hong S.-Y."/>
            <person name="Cho K."/>
            <person name="Sohn K.H."/>
        </authorList>
    </citation>
    <scope>NUCLEOTIDE SEQUENCE</scope>
    <source>
        <strain evidence="1">KR_1_A1</strain>
        <strain evidence="2">KR_2_A2</strain>
    </source>
</reference>
<dbReference type="AlphaFoldDB" id="A0A833W9E2"/>
<evidence type="ECO:0000313" key="1">
    <source>
        <dbReference type="EMBL" id="KAF4034608.1"/>
    </source>
</evidence>
<dbReference type="Proteomes" id="UP000602510">
    <property type="component" value="Unassembled WGS sequence"/>
</dbReference>